<dbReference type="EMBL" id="CP003075">
    <property type="protein sequence ID" value="AEQ53097.1"/>
    <property type="molecule type" value="Genomic_DNA"/>
</dbReference>
<proteinExistence type="predicted"/>
<keyword evidence="2" id="KW-1185">Reference proteome</keyword>
<name>G4RGC1_PELHB</name>
<sequence>MRSTKDAGENRLPTGAIEKFPPVAPIGGAGCNRFQFGIRYG</sequence>
<evidence type="ECO:0000313" key="2">
    <source>
        <dbReference type="Proteomes" id="UP000008850"/>
    </source>
</evidence>
<evidence type="ECO:0000313" key="1">
    <source>
        <dbReference type="EMBL" id="AEQ53097.1"/>
    </source>
</evidence>
<dbReference type="KEGG" id="phl:KKY_3106"/>
<reference evidence="1 2" key="1">
    <citation type="journal article" date="2012" name="J. Bacteriol.">
        <title>Complete genome sequence of Pelagibacterium halotolerans B2T.</title>
        <authorList>
            <person name="Huo Y.Y."/>
            <person name="Cheng H."/>
            <person name="Han X.F."/>
            <person name="Jiang X.W."/>
            <person name="Sun C."/>
            <person name="Zhang X.Q."/>
            <person name="Zhu X.F."/>
            <person name="Liu Y.F."/>
            <person name="Li P.F."/>
            <person name="Ni P.X."/>
            <person name="Wu M."/>
        </authorList>
    </citation>
    <scope>NUCLEOTIDE SEQUENCE [LARGE SCALE GENOMIC DNA]</scope>
    <source>
        <strain evidence="2">DSM 22347 / JCM 15775 / CGMCC 1.7692 / B2</strain>
    </source>
</reference>
<organism evidence="1 2">
    <name type="scientific">Pelagibacterium halotolerans (strain DSM 22347 / JCM 15775 / CGMCC 1.7692 / B2)</name>
    <dbReference type="NCBI Taxonomy" id="1082931"/>
    <lineage>
        <taxon>Bacteria</taxon>
        <taxon>Pseudomonadati</taxon>
        <taxon>Pseudomonadota</taxon>
        <taxon>Alphaproteobacteria</taxon>
        <taxon>Hyphomicrobiales</taxon>
        <taxon>Devosiaceae</taxon>
        <taxon>Pelagibacterium</taxon>
    </lineage>
</organism>
<dbReference type="Proteomes" id="UP000008850">
    <property type="component" value="Chromosome"/>
</dbReference>
<dbReference type="HOGENOM" id="CLU_3274145_0_0_5"/>
<protein>
    <submittedName>
        <fullName evidence="1">Uncharacterized protein</fullName>
    </submittedName>
</protein>
<dbReference type="PROSITE" id="PS51257">
    <property type="entry name" value="PROKAR_LIPOPROTEIN"/>
    <property type="match status" value="1"/>
</dbReference>
<gene>
    <name evidence="1" type="ordered locus">KKY_3106</name>
</gene>
<dbReference type="STRING" id="1082931.KKY_3106"/>
<accession>G4RGC1</accession>
<dbReference type="AlphaFoldDB" id="G4RGC1"/>